<dbReference type="STRING" id="1073090.A0A1L9SM12"/>
<protein>
    <submittedName>
        <fullName evidence="1">Uncharacterized protein</fullName>
    </submittedName>
</protein>
<dbReference type="Proteomes" id="UP000184188">
    <property type="component" value="Unassembled WGS sequence"/>
</dbReference>
<dbReference type="Gene3D" id="1.10.8.10">
    <property type="entry name" value="DNA helicase RuvA subunit, C-terminal domain"/>
    <property type="match status" value="1"/>
</dbReference>
<dbReference type="OrthoDB" id="4489171at2759"/>
<dbReference type="InterPro" id="IPR009060">
    <property type="entry name" value="UBA-like_sf"/>
</dbReference>
<reference evidence="2" key="1">
    <citation type="journal article" date="2017" name="Genome Biol.">
        <title>Comparative genomics reveals high biological diversity and specific adaptations in the industrially and medically important fungal genus Aspergillus.</title>
        <authorList>
            <person name="de Vries R.P."/>
            <person name="Riley R."/>
            <person name="Wiebenga A."/>
            <person name="Aguilar-Osorio G."/>
            <person name="Amillis S."/>
            <person name="Uchima C.A."/>
            <person name="Anderluh G."/>
            <person name="Asadollahi M."/>
            <person name="Askin M."/>
            <person name="Barry K."/>
            <person name="Battaglia E."/>
            <person name="Bayram O."/>
            <person name="Benocci T."/>
            <person name="Braus-Stromeyer S.A."/>
            <person name="Caldana C."/>
            <person name="Canovas D."/>
            <person name="Cerqueira G.C."/>
            <person name="Chen F."/>
            <person name="Chen W."/>
            <person name="Choi C."/>
            <person name="Clum A."/>
            <person name="Dos Santos R.A."/>
            <person name="Damasio A.R."/>
            <person name="Diallinas G."/>
            <person name="Emri T."/>
            <person name="Fekete E."/>
            <person name="Flipphi M."/>
            <person name="Freyberg S."/>
            <person name="Gallo A."/>
            <person name="Gournas C."/>
            <person name="Habgood R."/>
            <person name="Hainaut M."/>
            <person name="Harispe M.L."/>
            <person name="Henrissat B."/>
            <person name="Hilden K.S."/>
            <person name="Hope R."/>
            <person name="Hossain A."/>
            <person name="Karabika E."/>
            <person name="Karaffa L."/>
            <person name="Karanyi Z."/>
            <person name="Krasevec N."/>
            <person name="Kuo A."/>
            <person name="Kusch H."/>
            <person name="LaButti K."/>
            <person name="Lagendijk E.L."/>
            <person name="Lapidus A."/>
            <person name="Levasseur A."/>
            <person name="Lindquist E."/>
            <person name="Lipzen A."/>
            <person name="Logrieco A.F."/>
            <person name="MacCabe A."/>
            <person name="Maekelae M.R."/>
            <person name="Malavazi I."/>
            <person name="Melin P."/>
            <person name="Meyer V."/>
            <person name="Mielnichuk N."/>
            <person name="Miskei M."/>
            <person name="Molnar A.P."/>
            <person name="Mule G."/>
            <person name="Ngan C.Y."/>
            <person name="Orejas M."/>
            <person name="Orosz E."/>
            <person name="Ouedraogo J.P."/>
            <person name="Overkamp K.M."/>
            <person name="Park H.-S."/>
            <person name="Perrone G."/>
            <person name="Piumi F."/>
            <person name="Punt P.J."/>
            <person name="Ram A.F."/>
            <person name="Ramon A."/>
            <person name="Rauscher S."/>
            <person name="Record E."/>
            <person name="Riano-Pachon D.M."/>
            <person name="Robert V."/>
            <person name="Roehrig J."/>
            <person name="Ruller R."/>
            <person name="Salamov A."/>
            <person name="Salih N.S."/>
            <person name="Samson R.A."/>
            <person name="Sandor E."/>
            <person name="Sanguinetti M."/>
            <person name="Schuetze T."/>
            <person name="Sepcic K."/>
            <person name="Shelest E."/>
            <person name="Sherlock G."/>
            <person name="Sophianopoulou V."/>
            <person name="Squina F.M."/>
            <person name="Sun H."/>
            <person name="Susca A."/>
            <person name="Todd R.B."/>
            <person name="Tsang A."/>
            <person name="Unkles S.E."/>
            <person name="van de Wiele N."/>
            <person name="van Rossen-Uffink D."/>
            <person name="Oliveira J.V."/>
            <person name="Vesth T.C."/>
            <person name="Visser J."/>
            <person name="Yu J.-H."/>
            <person name="Zhou M."/>
            <person name="Andersen M.R."/>
            <person name="Archer D.B."/>
            <person name="Baker S.E."/>
            <person name="Benoit I."/>
            <person name="Brakhage A.A."/>
            <person name="Braus G.H."/>
            <person name="Fischer R."/>
            <person name="Frisvad J.C."/>
            <person name="Goldman G.H."/>
            <person name="Houbraken J."/>
            <person name="Oakley B."/>
            <person name="Pocsi I."/>
            <person name="Scazzocchio C."/>
            <person name="Seiboth B."/>
            <person name="vanKuyk P.A."/>
            <person name="Wortman J."/>
            <person name="Dyer P.S."/>
            <person name="Grigoriev I.V."/>
        </authorList>
    </citation>
    <scope>NUCLEOTIDE SEQUENCE [LARGE SCALE GENOMIC DNA]</scope>
    <source>
        <strain evidence="2">CBS 506.65</strain>
    </source>
</reference>
<accession>A0A1L9SM12</accession>
<organism evidence="1 2">
    <name type="scientific">Penicilliopsis zonata CBS 506.65</name>
    <dbReference type="NCBI Taxonomy" id="1073090"/>
    <lineage>
        <taxon>Eukaryota</taxon>
        <taxon>Fungi</taxon>
        <taxon>Dikarya</taxon>
        <taxon>Ascomycota</taxon>
        <taxon>Pezizomycotina</taxon>
        <taxon>Eurotiomycetes</taxon>
        <taxon>Eurotiomycetidae</taxon>
        <taxon>Eurotiales</taxon>
        <taxon>Aspergillaceae</taxon>
        <taxon>Penicilliopsis</taxon>
    </lineage>
</organism>
<gene>
    <name evidence="1" type="ORF">ASPZODRAFT_113080</name>
</gene>
<dbReference type="RefSeq" id="XP_022582832.1">
    <property type="nucleotide sequence ID" value="XM_022721051.1"/>
</dbReference>
<keyword evidence="2" id="KW-1185">Reference proteome</keyword>
<dbReference type="GeneID" id="34607516"/>
<dbReference type="SUPFAM" id="SSF46934">
    <property type="entry name" value="UBA-like"/>
    <property type="match status" value="1"/>
</dbReference>
<dbReference type="VEuPathDB" id="FungiDB:ASPZODRAFT_113080"/>
<dbReference type="Pfam" id="PF14555">
    <property type="entry name" value="UBA_4"/>
    <property type="match status" value="1"/>
</dbReference>
<sequence length="89" mass="9746">MQSSGESAMGTEPTEEAIANFVSFTSTTPEIAVRFLKAHNLDSAKAINAYFEDPTPPVQYEAQAYYENQNVPSFKIEHTDPVQGPSYAA</sequence>
<proteinExistence type="predicted"/>
<evidence type="ECO:0000313" key="1">
    <source>
        <dbReference type="EMBL" id="OJJ48322.1"/>
    </source>
</evidence>
<evidence type="ECO:0000313" key="2">
    <source>
        <dbReference type="Proteomes" id="UP000184188"/>
    </source>
</evidence>
<dbReference type="AlphaFoldDB" id="A0A1L9SM12"/>
<feature type="non-terminal residue" evidence="1">
    <location>
        <position position="89"/>
    </location>
</feature>
<dbReference type="EMBL" id="KV878339">
    <property type="protein sequence ID" value="OJJ48322.1"/>
    <property type="molecule type" value="Genomic_DNA"/>
</dbReference>
<name>A0A1L9SM12_9EURO</name>